<dbReference type="Gene3D" id="3.40.50.300">
    <property type="entry name" value="P-loop containing nucleotide triphosphate hydrolases"/>
    <property type="match status" value="1"/>
</dbReference>
<dbReference type="RefSeq" id="WP_012637472.1">
    <property type="nucleotide sequence ID" value="NC_011901.1"/>
</dbReference>
<dbReference type="HOGENOM" id="CLU_087829_2_2_6"/>
<dbReference type="AlphaFoldDB" id="B8GNC3"/>
<proteinExistence type="inferred from homology"/>
<evidence type="ECO:0000256" key="4">
    <source>
        <dbReference type="ARBA" id="ARBA00022490"/>
    </source>
</evidence>
<keyword evidence="4" id="KW-0963">Cytoplasm</keyword>
<keyword evidence="6" id="KW-0479">Metal-binding</keyword>
<evidence type="ECO:0000256" key="9">
    <source>
        <dbReference type="ARBA" id="ARBA00022842"/>
    </source>
</evidence>
<reference evidence="11 12" key="1">
    <citation type="journal article" date="2011" name="Stand. Genomic Sci.">
        <title>Complete genome sequence of 'Thioalkalivibrio sulfidophilus' HL-EbGr7.</title>
        <authorList>
            <person name="Muyzer G."/>
            <person name="Sorokin D.Y."/>
            <person name="Mavromatis K."/>
            <person name="Lapidus A."/>
            <person name="Clum A."/>
            <person name="Ivanova N."/>
            <person name="Pati A."/>
            <person name="d'Haeseleer P."/>
            <person name="Woyke T."/>
            <person name="Kyrpides N.C."/>
        </authorList>
    </citation>
    <scope>NUCLEOTIDE SEQUENCE [LARGE SCALE GENOMIC DNA]</scope>
    <source>
        <strain evidence="11 12">HL-EbGR7</strain>
    </source>
</reference>
<dbReference type="PANTHER" id="PTHR33540:SF2">
    <property type="entry name" value="TRNA THREONYLCARBAMOYLADENOSINE BIOSYNTHESIS PROTEIN TSAE"/>
    <property type="match status" value="1"/>
</dbReference>
<dbReference type="NCBIfam" id="TIGR00150">
    <property type="entry name" value="T6A_YjeE"/>
    <property type="match status" value="1"/>
</dbReference>
<evidence type="ECO:0000256" key="5">
    <source>
        <dbReference type="ARBA" id="ARBA00022694"/>
    </source>
</evidence>
<evidence type="ECO:0000256" key="1">
    <source>
        <dbReference type="ARBA" id="ARBA00004496"/>
    </source>
</evidence>
<dbReference type="GO" id="GO:0002949">
    <property type="term" value="P:tRNA threonylcarbamoyladenosine modification"/>
    <property type="evidence" value="ECO:0007669"/>
    <property type="project" value="InterPro"/>
</dbReference>
<accession>B8GNC3</accession>
<dbReference type="GO" id="GO:0005524">
    <property type="term" value="F:ATP binding"/>
    <property type="evidence" value="ECO:0007669"/>
    <property type="project" value="UniProtKB-KW"/>
</dbReference>
<dbReference type="Proteomes" id="UP000002383">
    <property type="component" value="Chromosome"/>
</dbReference>
<dbReference type="InterPro" id="IPR003442">
    <property type="entry name" value="T6A_TsaE"/>
</dbReference>
<dbReference type="InterPro" id="IPR027417">
    <property type="entry name" value="P-loop_NTPase"/>
</dbReference>
<dbReference type="OrthoDB" id="9800307at2"/>
<dbReference type="EMBL" id="CP001339">
    <property type="protein sequence ID" value="ACL71984.1"/>
    <property type="molecule type" value="Genomic_DNA"/>
</dbReference>
<evidence type="ECO:0000256" key="3">
    <source>
        <dbReference type="ARBA" id="ARBA00019010"/>
    </source>
</evidence>
<name>B8GNC3_THISH</name>
<dbReference type="STRING" id="396588.Tgr7_0893"/>
<dbReference type="Pfam" id="PF02367">
    <property type="entry name" value="TsaE"/>
    <property type="match status" value="1"/>
</dbReference>
<keyword evidence="5" id="KW-0819">tRNA processing</keyword>
<dbReference type="SUPFAM" id="SSF52540">
    <property type="entry name" value="P-loop containing nucleoside triphosphate hydrolases"/>
    <property type="match status" value="1"/>
</dbReference>
<evidence type="ECO:0000256" key="10">
    <source>
        <dbReference type="ARBA" id="ARBA00032441"/>
    </source>
</evidence>
<sequence>MKTEYSLYLPDEQAMMALGARLAASRPEGGRVVHLTGDLGAGKTTLTRGWLRALGHSGAVKSPTYTLVESYRLAGRDVHHFDLYRLADPEELDYLGLDDYFDGQALCLVEWPERGEGVLKTPDLAIRLTVAGEGREARIEALSEAGRVWLEALERV</sequence>
<dbReference type="eggNOG" id="COG0802">
    <property type="taxonomic scope" value="Bacteria"/>
</dbReference>
<dbReference type="GO" id="GO:0046872">
    <property type="term" value="F:metal ion binding"/>
    <property type="evidence" value="ECO:0007669"/>
    <property type="project" value="UniProtKB-KW"/>
</dbReference>
<keyword evidence="12" id="KW-1185">Reference proteome</keyword>
<dbReference type="FunFam" id="3.40.50.300:FF:000406">
    <property type="entry name" value="tRNA (N6-adenosine(37)-N6)-threonylcarbamoyltransferase complex ATPase TsaE"/>
    <property type="match status" value="1"/>
</dbReference>
<dbReference type="PANTHER" id="PTHR33540">
    <property type="entry name" value="TRNA THREONYLCARBAMOYLADENOSINE BIOSYNTHESIS PROTEIN TSAE"/>
    <property type="match status" value="1"/>
</dbReference>
<evidence type="ECO:0000256" key="2">
    <source>
        <dbReference type="ARBA" id="ARBA00007599"/>
    </source>
</evidence>
<evidence type="ECO:0000313" key="11">
    <source>
        <dbReference type="EMBL" id="ACL71984.1"/>
    </source>
</evidence>
<organism evidence="11 12">
    <name type="scientific">Thioalkalivibrio sulfidiphilus (strain HL-EbGR7)</name>
    <dbReference type="NCBI Taxonomy" id="396588"/>
    <lineage>
        <taxon>Bacteria</taxon>
        <taxon>Pseudomonadati</taxon>
        <taxon>Pseudomonadota</taxon>
        <taxon>Gammaproteobacteria</taxon>
        <taxon>Chromatiales</taxon>
        <taxon>Ectothiorhodospiraceae</taxon>
        <taxon>Thioalkalivibrio</taxon>
    </lineage>
</organism>
<evidence type="ECO:0000256" key="8">
    <source>
        <dbReference type="ARBA" id="ARBA00022840"/>
    </source>
</evidence>
<evidence type="ECO:0000313" key="12">
    <source>
        <dbReference type="Proteomes" id="UP000002383"/>
    </source>
</evidence>
<gene>
    <name evidence="11" type="ordered locus">Tgr7_0893</name>
</gene>
<comment type="subcellular location">
    <subcellularLocation>
        <location evidence="1">Cytoplasm</location>
    </subcellularLocation>
</comment>
<evidence type="ECO:0000256" key="7">
    <source>
        <dbReference type="ARBA" id="ARBA00022741"/>
    </source>
</evidence>
<protein>
    <recommendedName>
        <fullName evidence="3">tRNA threonylcarbamoyladenosine biosynthesis protein TsaE</fullName>
    </recommendedName>
    <alternativeName>
        <fullName evidence="10">t(6)A37 threonylcarbamoyladenosine biosynthesis protein TsaE</fullName>
    </alternativeName>
</protein>
<evidence type="ECO:0000256" key="6">
    <source>
        <dbReference type="ARBA" id="ARBA00022723"/>
    </source>
</evidence>
<keyword evidence="9" id="KW-0460">Magnesium</keyword>
<dbReference type="GO" id="GO:0005737">
    <property type="term" value="C:cytoplasm"/>
    <property type="evidence" value="ECO:0007669"/>
    <property type="project" value="UniProtKB-SubCell"/>
</dbReference>
<comment type="similarity">
    <text evidence="2">Belongs to the TsaE family.</text>
</comment>
<keyword evidence="7" id="KW-0547">Nucleotide-binding</keyword>
<keyword evidence="8" id="KW-0067">ATP-binding</keyword>
<dbReference type="KEGG" id="tgr:Tgr7_0893"/>